<name>A0A9D2G9S3_9FIRM</name>
<reference evidence="2" key="1">
    <citation type="journal article" date="2021" name="PeerJ">
        <title>Extensive microbial diversity within the chicken gut microbiome revealed by metagenomics and culture.</title>
        <authorList>
            <person name="Gilroy R."/>
            <person name="Ravi A."/>
            <person name="Getino M."/>
            <person name="Pursley I."/>
            <person name="Horton D.L."/>
            <person name="Alikhan N.F."/>
            <person name="Baker D."/>
            <person name="Gharbi K."/>
            <person name="Hall N."/>
            <person name="Watson M."/>
            <person name="Adriaenssens E.M."/>
            <person name="Foster-Nyarko E."/>
            <person name="Jarju S."/>
            <person name="Secka A."/>
            <person name="Antonio M."/>
            <person name="Oren A."/>
            <person name="Chaudhuri R.R."/>
            <person name="La Ragione R."/>
            <person name="Hildebrand F."/>
            <person name="Pallen M.J."/>
        </authorList>
    </citation>
    <scope>NUCLEOTIDE SEQUENCE</scope>
    <source>
        <strain evidence="2">CHK196-3914</strain>
    </source>
</reference>
<protein>
    <recommendedName>
        <fullName evidence="4">DUF2383 domain-containing protein</fullName>
    </recommendedName>
</protein>
<organism evidence="2 3">
    <name type="scientific">Candidatus Mediterraneibacter stercoravium</name>
    <dbReference type="NCBI Taxonomy" id="2838685"/>
    <lineage>
        <taxon>Bacteria</taxon>
        <taxon>Bacillati</taxon>
        <taxon>Bacillota</taxon>
        <taxon>Clostridia</taxon>
        <taxon>Lachnospirales</taxon>
        <taxon>Lachnospiraceae</taxon>
        <taxon>Mediterraneibacter</taxon>
    </lineage>
</organism>
<proteinExistence type="predicted"/>
<evidence type="ECO:0000313" key="2">
    <source>
        <dbReference type="EMBL" id="HIZ75724.1"/>
    </source>
</evidence>
<dbReference type="AlphaFoldDB" id="A0A9D2G9S3"/>
<accession>A0A9D2G9S3</accession>
<sequence length="143" mass="16235">MDEQTRKLLEECSSGCRMATDSFGQVREYVRDTNLLRLIDDYTEKHRQLEEEAASLLKEAGNEEKEPGVMASTLSWFTTGIKLTMDSSNSQVAKLLMDGCNMGIKTLGEKANRYGNADRKASSLTQKIIRTEEELMKKLQEYL</sequence>
<evidence type="ECO:0000313" key="3">
    <source>
        <dbReference type="Proteomes" id="UP000824116"/>
    </source>
</evidence>
<reference evidence="2" key="2">
    <citation type="submission" date="2021-04" db="EMBL/GenBank/DDBJ databases">
        <authorList>
            <person name="Gilroy R."/>
        </authorList>
    </citation>
    <scope>NUCLEOTIDE SEQUENCE</scope>
    <source>
        <strain evidence="2">CHK196-3914</strain>
    </source>
</reference>
<comment type="caution">
    <text evidence="2">The sequence shown here is derived from an EMBL/GenBank/DDBJ whole genome shotgun (WGS) entry which is preliminary data.</text>
</comment>
<keyword evidence="1" id="KW-0175">Coiled coil</keyword>
<dbReference type="EMBL" id="DXAY01000255">
    <property type="protein sequence ID" value="HIZ75724.1"/>
    <property type="molecule type" value="Genomic_DNA"/>
</dbReference>
<evidence type="ECO:0008006" key="4">
    <source>
        <dbReference type="Google" id="ProtNLM"/>
    </source>
</evidence>
<dbReference type="Gene3D" id="1.20.1260.10">
    <property type="match status" value="1"/>
</dbReference>
<feature type="coiled-coil region" evidence="1">
    <location>
        <begin position="32"/>
        <end position="66"/>
    </location>
</feature>
<gene>
    <name evidence="2" type="ORF">H9723_10885</name>
</gene>
<dbReference type="InterPro" id="IPR012347">
    <property type="entry name" value="Ferritin-like"/>
</dbReference>
<dbReference type="Proteomes" id="UP000824116">
    <property type="component" value="Unassembled WGS sequence"/>
</dbReference>
<evidence type="ECO:0000256" key="1">
    <source>
        <dbReference type="SAM" id="Coils"/>
    </source>
</evidence>